<dbReference type="Pfam" id="PF14602">
    <property type="entry name" value="Hexapep_2"/>
    <property type="match status" value="1"/>
</dbReference>
<dbReference type="Proteomes" id="UP000185557">
    <property type="component" value="Unassembled WGS sequence"/>
</dbReference>
<dbReference type="GO" id="GO:0031470">
    <property type="term" value="C:carboxysome"/>
    <property type="evidence" value="ECO:0007669"/>
    <property type="project" value="UniProtKB-ARBA"/>
</dbReference>
<evidence type="ECO:0000313" key="4">
    <source>
        <dbReference type="EMBL" id="OKH51071.1"/>
    </source>
</evidence>
<dbReference type="Gene3D" id="2.160.10.10">
    <property type="entry name" value="Hexapeptide repeat proteins"/>
    <property type="match status" value="1"/>
</dbReference>
<reference evidence="4 5" key="1">
    <citation type="submission" date="2016-11" db="EMBL/GenBank/DDBJ databases">
        <title>Draft Genome Sequences of Nine Cyanobacterial Strains from Diverse Habitats.</title>
        <authorList>
            <person name="Zhu T."/>
            <person name="Hou S."/>
            <person name="Lu X."/>
            <person name="Hess W.R."/>
        </authorList>
    </citation>
    <scope>NUCLEOTIDE SEQUENCE [LARGE SCALE GENOMIC DNA]</scope>
    <source>
        <strain evidence="4 5">NIES-30</strain>
    </source>
</reference>
<dbReference type="STRING" id="549789.NIES30_03105"/>
<dbReference type="EMBL" id="MRCG01000001">
    <property type="protein sequence ID" value="OKH51071.1"/>
    <property type="molecule type" value="Genomic_DNA"/>
</dbReference>
<comment type="similarity">
    <text evidence="1">Belongs to the transferase hexapeptide repeat family.</text>
</comment>
<dbReference type="InterPro" id="IPR001451">
    <property type="entry name" value="Hexapep"/>
</dbReference>
<proteinExistence type="inferred from homology"/>
<gene>
    <name evidence="4" type="ORF">NIES30_03105</name>
</gene>
<dbReference type="GO" id="GO:0008374">
    <property type="term" value="F:O-acyltransferase activity"/>
    <property type="evidence" value="ECO:0007669"/>
    <property type="project" value="TreeGrafter"/>
</dbReference>
<dbReference type="GO" id="GO:0043886">
    <property type="term" value="F:structural constituent of carboxysome shell"/>
    <property type="evidence" value="ECO:0007669"/>
    <property type="project" value="UniProtKB-ARBA"/>
</dbReference>
<keyword evidence="2 4" id="KW-0808">Transferase</keyword>
<keyword evidence="3" id="KW-0677">Repeat</keyword>
<dbReference type="SUPFAM" id="SSF51161">
    <property type="entry name" value="Trimeric LpxA-like enzymes"/>
    <property type="match status" value="1"/>
</dbReference>
<evidence type="ECO:0000256" key="1">
    <source>
        <dbReference type="ARBA" id="ARBA00007274"/>
    </source>
</evidence>
<organism evidence="4 5">
    <name type="scientific">Phormidium tenue NIES-30</name>
    <dbReference type="NCBI Taxonomy" id="549789"/>
    <lineage>
        <taxon>Bacteria</taxon>
        <taxon>Bacillati</taxon>
        <taxon>Cyanobacteriota</taxon>
        <taxon>Cyanophyceae</taxon>
        <taxon>Oscillatoriophycideae</taxon>
        <taxon>Oscillatoriales</taxon>
        <taxon>Oscillatoriaceae</taxon>
        <taxon>Phormidium</taxon>
    </lineage>
</organism>
<dbReference type="OrthoDB" id="9782926at2"/>
<name>A0A1U7JBD5_9CYAN</name>
<dbReference type="AlphaFoldDB" id="A0A1U7JBD5"/>
<evidence type="ECO:0000313" key="5">
    <source>
        <dbReference type="Proteomes" id="UP000185557"/>
    </source>
</evidence>
<comment type="caution">
    <text evidence="4">The sequence shown here is derived from an EMBL/GenBank/DDBJ whole genome shotgun (WGS) entry which is preliminary data.</text>
</comment>
<dbReference type="PANTHER" id="PTHR23416:SF23">
    <property type="entry name" value="ACETYLTRANSFERASE C18B11.09C-RELATED"/>
    <property type="match status" value="1"/>
</dbReference>
<dbReference type="CDD" id="cd04647">
    <property type="entry name" value="LbH_MAT_like"/>
    <property type="match status" value="1"/>
</dbReference>
<dbReference type="PROSITE" id="PS00101">
    <property type="entry name" value="HEXAPEP_TRANSFERASES"/>
    <property type="match status" value="1"/>
</dbReference>
<dbReference type="GO" id="GO:0005829">
    <property type="term" value="C:cytosol"/>
    <property type="evidence" value="ECO:0007669"/>
    <property type="project" value="TreeGrafter"/>
</dbReference>
<keyword evidence="5" id="KW-1185">Reference proteome</keyword>
<dbReference type="InterPro" id="IPR018357">
    <property type="entry name" value="Hexapep_transf_CS"/>
</dbReference>
<accession>A0A1U7JBD5</accession>
<dbReference type="PANTHER" id="PTHR23416">
    <property type="entry name" value="SIALIC ACID SYNTHASE-RELATED"/>
    <property type="match status" value="1"/>
</dbReference>
<dbReference type="InterPro" id="IPR011004">
    <property type="entry name" value="Trimer_LpxA-like_sf"/>
</dbReference>
<dbReference type="InterPro" id="IPR051159">
    <property type="entry name" value="Hexapeptide_acetyltransf"/>
</dbReference>
<evidence type="ECO:0000256" key="2">
    <source>
        <dbReference type="ARBA" id="ARBA00022679"/>
    </source>
</evidence>
<dbReference type="RefSeq" id="WP_073606882.1">
    <property type="nucleotide sequence ID" value="NZ_MRCG01000001.1"/>
</dbReference>
<evidence type="ECO:0000256" key="3">
    <source>
        <dbReference type="ARBA" id="ARBA00022737"/>
    </source>
</evidence>
<protein>
    <submittedName>
        <fullName evidence="4">Acetyltransferase</fullName>
    </submittedName>
</protein>
<sequence>MSKIHYFGGELLRYCSNHFINKIPFHSIRLFFYRYFLGFAIGNNSYIFMEVCFDSRRNFSMGENSVINQKCRIDNRGRVEIGKNVSISAEVCIITADHDLQSANFAGRIRSVLIDDYVFVGARALILPGVRLGKGSAVAAGAVVTKNVLPYTIVAGVPAKPISMREKSLNYTINYRRLFS</sequence>